<evidence type="ECO:0000313" key="2">
    <source>
        <dbReference type="Proteomes" id="UP000045782"/>
    </source>
</evidence>
<dbReference type="EMBL" id="CSWP01000009">
    <property type="protein sequence ID" value="CPV65722.1"/>
    <property type="molecule type" value="Genomic_DNA"/>
</dbReference>
<gene>
    <name evidence="1" type="ORF">ERS075579_03861</name>
</gene>
<evidence type="ECO:0000313" key="1">
    <source>
        <dbReference type="EMBL" id="CPV65722.1"/>
    </source>
</evidence>
<protein>
    <submittedName>
        <fullName evidence="1">Uncharacterized protein</fullName>
    </submittedName>
</protein>
<accession>A0A0U0ZSF0</accession>
<dbReference type="Proteomes" id="UP000045782">
    <property type="component" value="Unassembled WGS sequence"/>
</dbReference>
<name>A0A0U0ZSF0_9MYCO</name>
<reference evidence="1 2" key="1">
    <citation type="submission" date="2015-03" db="EMBL/GenBank/DDBJ databases">
        <authorList>
            <person name="Murphy D."/>
        </authorList>
    </citation>
    <scope>NUCLEOTIDE SEQUENCE [LARGE SCALE GENOMIC DNA]</scope>
    <source>
        <strain evidence="1 2">PAP088</strain>
    </source>
</reference>
<organism evidence="1 2">
    <name type="scientific">Mycobacteroides abscessus</name>
    <dbReference type="NCBI Taxonomy" id="36809"/>
    <lineage>
        <taxon>Bacteria</taxon>
        <taxon>Bacillati</taxon>
        <taxon>Actinomycetota</taxon>
        <taxon>Actinomycetes</taxon>
        <taxon>Mycobacteriales</taxon>
        <taxon>Mycobacteriaceae</taxon>
        <taxon>Mycobacteroides</taxon>
    </lineage>
</organism>
<dbReference type="RefSeq" id="WP_052618941.1">
    <property type="nucleotide sequence ID" value="NZ_CSWP01000009.1"/>
</dbReference>
<proteinExistence type="predicted"/>
<dbReference type="AlphaFoldDB" id="A0A0U0ZSF0"/>
<sequence length="212" mass="24434">MASYPKELQRRVKDYRDKHAAARTRLITEALASARRQVMQAAPILIPPGVMDSLETLTPCLDAVFAADERRSAIAAFWDVEERQAVARQIAENQADIEYKQHHPDPRVRYYPDLPIELFTALELNRIFSSWTQHTTGTWEITRTIEKAAAGDFWSIAQVLDLLDENEFGDRLRRCVELGWKAKYDDKPDPDWLADWYPNALPTNTHSFRYGG</sequence>